<dbReference type="PANTHER" id="PTHR43047">
    <property type="entry name" value="TWO-COMPONENT HISTIDINE PROTEIN KINASE"/>
    <property type="match status" value="1"/>
</dbReference>
<dbReference type="EMBL" id="MDLC01000012">
    <property type="protein sequence ID" value="ODS24241.1"/>
    <property type="molecule type" value="Genomic_DNA"/>
</dbReference>
<evidence type="ECO:0000256" key="2">
    <source>
        <dbReference type="ARBA" id="ARBA00012438"/>
    </source>
</evidence>
<dbReference type="PANTHER" id="PTHR43047:SF72">
    <property type="entry name" value="OSMOSENSING HISTIDINE PROTEIN KINASE SLN1"/>
    <property type="match status" value="1"/>
</dbReference>
<dbReference type="SUPFAM" id="SSF55785">
    <property type="entry name" value="PYP-like sensor domain (PAS domain)"/>
    <property type="match status" value="2"/>
</dbReference>
<reference evidence="8 9" key="1">
    <citation type="journal article" date="2016" name="Appl. Environ. Microbiol.">
        <title>Lack of Overt Genome Reduction in the Bryostatin-Producing Bryozoan Symbiont "Candidatus Endobugula sertula".</title>
        <authorList>
            <person name="Miller I.J."/>
            <person name="Vanee N."/>
            <person name="Fong S.S."/>
            <person name="Lim-Fong G.E."/>
            <person name="Kwan J.C."/>
        </authorList>
    </citation>
    <scope>NUCLEOTIDE SEQUENCE [LARGE SCALE GENOMIC DNA]</scope>
    <source>
        <strain evidence="8">AB1-4</strain>
    </source>
</reference>
<evidence type="ECO:0000256" key="5">
    <source>
        <dbReference type="SAM" id="Coils"/>
    </source>
</evidence>
<dbReference type="SMART" id="SM00388">
    <property type="entry name" value="HisKA"/>
    <property type="match status" value="1"/>
</dbReference>
<comment type="caution">
    <text evidence="8">The sequence shown here is derived from an EMBL/GenBank/DDBJ whole genome shotgun (WGS) entry which is preliminary data.</text>
</comment>
<dbReference type="Gene3D" id="1.10.287.130">
    <property type="match status" value="1"/>
</dbReference>
<dbReference type="InterPro" id="IPR036097">
    <property type="entry name" value="HisK_dim/P_sf"/>
</dbReference>
<dbReference type="InterPro" id="IPR000700">
    <property type="entry name" value="PAS-assoc_C"/>
</dbReference>
<dbReference type="CDD" id="cd00130">
    <property type="entry name" value="PAS"/>
    <property type="match status" value="2"/>
</dbReference>
<dbReference type="Gene3D" id="3.30.450.20">
    <property type="entry name" value="PAS domain"/>
    <property type="match status" value="2"/>
</dbReference>
<evidence type="ECO:0000256" key="3">
    <source>
        <dbReference type="ARBA" id="ARBA00022679"/>
    </source>
</evidence>
<dbReference type="PROSITE" id="PS50109">
    <property type="entry name" value="HIS_KIN"/>
    <property type="match status" value="1"/>
</dbReference>
<evidence type="ECO:0000256" key="1">
    <source>
        <dbReference type="ARBA" id="ARBA00000085"/>
    </source>
</evidence>
<accession>A0A1D2QRM6</accession>
<dbReference type="InterPro" id="IPR000014">
    <property type="entry name" value="PAS"/>
</dbReference>
<keyword evidence="5" id="KW-0175">Coiled coil</keyword>
<dbReference type="CDD" id="cd00082">
    <property type="entry name" value="HisKA"/>
    <property type="match status" value="1"/>
</dbReference>
<name>A0A1D2QRM6_9GAMM</name>
<dbReference type="GO" id="GO:0005886">
    <property type="term" value="C:plasma membrane"/>
    <property type="evidence" value="ECO:0007669"/>
    <property type="project" value="TreeGrafter"/>
</dbReference>
<evidence type="ECO:0000256" key="4">
    <source>
        <dbReference type="ARBA" id="ARBA00022777"/>
    </source>
</evidence>
<organism evidence="8 9">
    <name type="scientific">Candidatus Endobugula sertula</name>
    <name type="common">Bugula neritina bacterial symbiont</name>
    <dbReference type="NCBI Taxonomy" id="62101"/>
    <lineage>
        <taxon>Bacteria</taxon>
        <taxon>Pseudomonadati</taxon>
        <taxon>Pseudomonadota</taxon>
        <taxon>Gammaproteobacteria</taxon>
        <taxon>Cellvibrionales</taxon>
        <taxon>Cellvibrionaceae</taxon>
        <taxon>Candidatus Endobugula</taxon>
    </lineage>
</organism>
<gene>
    <name evidence="8" type="ORF">AB835_05040</name>
</gene>
<feature type="domain" description="Histidine kinase" evidence="6">
    <location>
        <begin position="304"/>
        <end position="411"/>
    </location>
</feature>
<dbReference type="InterPro" id="IPR013655">
    <property type="entry name" value="PAS_fold_3"/>
</dbReference>
<keyword evidence="3" id="KW-0808">Transferase</keyword>
<dbReference type="AlphaFoldDB" id="A0A1D2QRM6"/>
<dbReference type="Pfam" id="PF08447">
    <property type="entry name" value="PAS_3"/>
    <property type="match status" value="2"/>
</dbReference>
<feature type="domain" description="PAC" evidence="7">
    <location>
        <begin position="234"/>
        <end position="286"/>
    </location>
</feature>
<dbReference type="InterPro" id="IPR005467">
    <property type="entry name" value="His_kinase_dom"/>
</dbReference>
<feature type="domain" description="PAC" evidence="7">
    <location>
        <begin position="97"/>
        <end position="149"/>
    </location>
</feature>
<evidence type="ECO:0000313" key="9">
    <source>
        <dbReference type="Proteomes" id="UP000242502"/>
    </source>
</evidence>
<dbReference type="NCBIfam" id="TIGR00229">
    <property type="entry name" value="sensory_box"/>
    <property type="match status" value="2"/>
</dbReference>
<evidence type="ECO:0000313" key="8">
    <source>
        <dbReference type="EMBL" id="ODS24241.1"/>
    </source>
</evidence>
<feature type="coiled-coil region" evidence="5">
    <location>
        <begin position="270"/>
        <end position="297"/>
    </location>
</feature>
<dbReference type="SMART" id="SM00086">
    <property type="entry name" value="PAC"/>
    <property type="match status" value="2"/>
</dbReference>
<dbReference type="PROSITE" id="PS50113">
    <property type="entry name" value="PAC"/>
    <property type="match status" value="2"/>
</dbReference>
<dbReference type="GO" id="GO:0009927">
    <property type="term" value="F:histidine phosphotransfer kinase activity"/>
    <property type="evidence" value="ECO:0007669"/>
    <property type="project" value="TreeGrafter"/>
</dbReference>
<dbReference type="GO" id="GO:0000155">
    <property type="term" value="F:phosphorelay sensor kinase activity"/>
    <property type="evidence" value="ECO:0007669"/>
    <property type="project" value="InterPro"/>
</dbReference>
<dbReference type="InterPro" id="IPR001610">
    <property type="entry name" value="PAC"/>
</dbReference>
<evidence type="ECO:0000259" key="7">
    <source>
        <dbReference type="PROSITE" id="PS50113"/>
    </source>
</evidence>
<dbReference type="STRING" id="62101.AB835_05040"/>
<dbReference type="InterPro" id="IPR035965">
    <property type="entry name" value="PAS-like_dom_sf"/>
</dbReference>
<keyword evidence="4" id="KW-0418">Kinase</keyword>
<protein>
    <recommendedName>
        <fullName evidence="2">histidine kinase</fullName>
        <ecNumber evidence="2">2.7.13.3</ecNumber>
    </recommendedName>
</protein>
<dbReference type="InterPro" id="IPR003661">
    <property type="entry name" value="HisK_dim/P_dom"/>
</dbReference>
<proteinExistence type="predicted"/>
<comment type="catalytic activity">
    <reaction evidence="1">
        <text>ATP + protein L-histidine = ADP + protein N-phospho-L-histidine.</text>
        <dbReference type="EC" id="2.7.13.3"/>
    </reaction>
</comment>
<evidence type="ECO:0000259" key="6">
    <source>
        <dbReference type="PROSITE" id="PS50109"/>
    </source>
</evidence>
<sequence length="411" mass="47475">MSLWLPDDDVLLKKPEVFKETMERYRRVLDGNGYAFWEWGLHNNSYRCGGGFWEVLGYTTVDEIVTGVEHVQDYVHPDDFKMVYEVVLNHLRFDTPIDMIYRIKAKDGSYWWTQACASSTRDESGRVTFLSGVNFDLSHLKETEKALRLSEARYERILAASNDGIWEWSVDDDNENGRLHTSHSCWRHLGYSEEEADALPENERFAIWSSHTHPHDLVKFKRALRLHFTQGKPFDIEYRMFDEEGQMFWMRSRGKAIFNSKKRAILMSGINIDITELKEAEERVRKAKDHAEKANQAKSSFLSSMSHELRTPLNAIMGFSQLTMVSSDISQEHRGNAQQIYNAGEHLLELINDVLDLAKIEAGKVSLDIEPVAVSQIIEDCFELVKSLAEQRAIVLSYDLRIPLKMITAND</sequence>
<dbReference type="SUPFAM" id="SSF47384">
    <property type="entry name" value="Homodimeric domain of signal transducing histidine kinase"/>
    <property type="match status" value="1"/>
</dbReference>
<dbReference type="Pfam" id="PF00512">
    <property type="entry name" value="HisKA"/>
    <property type="match status" value="1"/>
</dbReference>
<dbReference type="EC" id="2.7.13.3" evidence="2"/>
<dbReference type="Proteomes" id="UP000242502">
    <property type="component" value="Unassembled WGS sequence"/>
</dbReference>